<feature type="domain" description="GAR" evidence="7">
    <location>
        <begin position="201"/>
        <end position="273"/>
    </location>
</feature>
<dbReference type="RefSeq" id="XP_002730965.1">
    <property type="nucleotide sequence ID" value="XM_002730919.2"/>
</dbReference>
<comment type="similarity">
    <text evidence="4">Belongs to the GAS2 family.</text>
</comment>
<dbReference type="Pfam" id="PF02187">
    <property type="entry name" value="GAS2"/>
    <property type="match status" value="1"/>
</dbReference>
<feature type="region of interest" description="Disordered" evidence="5">
    <location>
        <begin position="283"/>
        <end position="486"/>
    </location>
</feature>
<accession>A0ABM0GJ37</accession>
<feature type="compositionally biased region" description="Low complexity" evidence="5">
    <location>
        <begin position="700"/>
        <end position="720"/>
    </location>
</feature>
<feature type="compositionally biased region" description="Basic and acidic residues" evidence="5">
    <location>
        <begin position="782"/>
        <end position="801"/>
    </location>
</feature>
<dbReference type="GeneID" id="100376854"/>
<dbReference type="SMART" id="SM00033">
    <property type="entry name" value="CH"/>
    <property type="match status" value="1"/>
</dbReference>
<evidence type="ECO:0000259" key="7">
    <source>
        <dbReference type="PROSITE" id="PS51460"/>
    </source>
</evidence>
<comment type="subcellular location">
    <subcellularLocation>
        <location evidence="1">Cytoplasm</location>
        <location evidence="1">Cytoskeleton</location>
    </subcellularLocation>
</comment>
<feature type="compositionally biased region" description="Low complexity" evidence="5">
    <location>
        <begin position="401"/>
        <end position="421"/>
    </location>
</feature>
<feature type="compositionally biased region" description="Polar residues" evidence="5">
    <location>
        <begin position="1085"/>
        <end position="1102"/>
    </location>
</feature>
<evidence type="ECO:0000313" key="8">
    <source>
        <dbReference type="Proteomes" id="UP000694865"/>
    </source>
</evidence>
<feature type="compositionally biased region" description="Basic and acidic residues" evidence="5">
    <location>
        <begin position="333"/>
        <end position="343"/>
    </location>
</feature>
<dbReference type="Proteomes" id="UP000694865">
    <property type="component" value="Unplaced"/>
</dbReference>
<evidence type="ECO:0000256" key="1">
    <source>
        <dbReference type="ARBA" id="ARBA00004245"/>
    </source>
</evidence>
<feature type="compositionally biased region" description="Basic and acidic residues" evidence="5">
    <location>
        <begin position="847"/>
        <end position="872"/>
    </location>
</feature>
<feature type="region of interest" description="Disordered" evidence="5">
    <location>
        <begin position="514"/>
        <end position="1103"/>
    </location>
</feature>
<feature type="compositionally biased region" description="Basic and acidic residues" evidence="5">
    <location>
        <begin position="881"/>
        <end position="917"/>
    </location>
</feature>
<feature type="compositionally biased region" description="Low complexity" evidence="5">
    <location>
        <begin position="345"/>
        <end position="371"/>
    </location>
</feature>
<dbReference type="SUPFAM" id="SSF47576">
    <property type="entry name" value="Calponin-homology domain, CH-domain"/>
    <property type="match status" value="1"/>
</dbReference>
<keyword evidence="8" id="KW-1185">Reference proteome</keyword>
<feature type="compositionally biased region" description="Basic and acidic residues" evidence="5">
    <location>
        <begin position="558"/>
        <end position="568"/>
    </location>
</feature>
<dbReference type="PROSITE" id="PS51460">
    <property type="entry name" value="GAR"/>
    <property type="match status" value="1"/>
</dbReference>
<feature type="compositionally biased region" description="Low complexity" evidence="5">
    <location>
        <begin position="1026"/>
        <end position="1041"/>
    </location>
</feature>
<keyword evidence="2" id="KW-0963">Cytoplasm</keyword>
<gene>
    <name evidence="9" type="primary">LOC100376854</name>
</gene>
<name>A0ABM0GJ37_SACKO</name>
<evidence type="ECO:0000259" key="6">
    <source>
        <dbReference type="PROSITE" id="PS50021"/>
    </source>
</evidence>
<evidence type="ECO:0000313" key="9">
    <source>
        <dbReference type="RefSeq" id="XP_002730965.1"/>
    </source>
</evidence>
<feature type="compositionally biased region" description="Polar residues" evidence="5">
    <location>
        <begin position="598"/>
        <end position="613"/>
    </location>
</feature>
<dbReference type="CDD" id="cd21268">
    <property type="entry name" value="CH_GAS2L1_2"/>
    <property type="match status" value="1"/>
</dbReference>
<dbReference type="InterPro" id="IPR003108">
    <property type="entry name" value="GAR_dom"/>
</dbReference>
<feature type="compositionally biased region" description="Polar residues" evidence="5">
    <location>
        <begin position="1043"/>
        <end position="1072"/>
    </location>
</feature>
<dbReference type="Pfam" id="PF00307">
    <property type="entry name" value="CH"/>
    <property type="match status" value="1"/>
</dbReference>
<feature type="compositionally biased region" description="Polar residues" evidence="5">
    <location>
        <begin position="388"/>
        <end position="400"/>
    </location>
</feature>
<dbReference type="SMART" id="SM00243">
    <property type="entry name" value="GAS2"/>
    <property type="match status" value="1"/>
</dbReference>
<proteinExistence type="inferred from homology"/>
<feature type="compositionally biased region" description="Polar residues" evidence="5">
    <location>
        <begin position="522"/>
        <end position="531"/>
    </location>
</feature>
<dbReference type="InterPro" id="IPR036534">
    <property type="entry name" value="GAR_dom_sf"/>
</dbReference>
<dbReference type="PANTHER" id="PTHR46756">
    <property type="entry name" value="TRANSGELIN"/>
    <property type="match status" value="1"/>
</dbReference>
<protein>
    <submittedName>
        <fullName evidence="9">Serine/arginine repetitive matrix protein 2-like</fullName>
    </submittedName>
</protein>
<dbReference type="SUPFAM" id="SSF143575">
    <property type="entry name" value="GAS2 domain-like"/>
    <property type="match status" value="1"/>
</dbReference>
<dbReference type="Gene3D" id="3.30.920.20">
    <property type="entry name" value="Gas2-like domain"/>
    <property type="match status" value="1"/>
</dbReference>
<evidence type="ECO:0000256" key="2">
    <source>
        <dbReference type="ARBA" id="ARBA00022490"/>
    </source>
</evidence>
<dbReference type="InterPro" id="IPR036872">
    <property type="entry name" value="CH_dom_sf"/>
</dbReference>
<organism evidence="8 9">
    <name type="scientific">Saccoglossus kowalevskii</name>
    <name type="common">Acorn worm</name>
    <dbReference type="NCBI Taxonomy" id="10224"/>
    <lineage>
        <taxon>Eukaryota</taxon>
        <taxon>Metazoa</taxon>
        <taxon>Hemichordata</taxon>
        <taxon>Enteropneusta</taxon>
        <taxon>Harrimaniidae</taxon>
        <taxon>Saccoglossus</taxon>
    </lineage>
</organism>
<reference evidence="9" key="1">
    <citation type="submission" date="2025-08" db="UniProtKB">
        <authorList>
            <consortium name="RefSeq"/>
        </authorList>
    </citation>
    <scope>IDENTIFICATION</scope>
    <source>
        <tissue evidence="9">Testes</tissue>
    </source>
</reference>
<feature type="compositionally biased region" description="Basic and acidic residues" evidence="5">
    <location>
        <begin position="829"/>
        <end position="840"/>
    </location>
</feature>
<dbReference type="PANTHER" id="PTHR46756:SF18">
    <property type="entry name" value="GAS2-LIKE PROTEIN PICKLED EGGS"/>
    <property type="match status" value="1"/>
</dbReference>
<feature type="compositionally biased region" description="Polar residues" evidence="5">
    <location>
        <begin position="288"/>
        <end position="314"/>
    </location>
</feature>
<feature type="compositionally biased region" description="Polar residues" evidence="5">
    <location>
        <begin position="642"/>
        <end position="662"/>
    </location>
</feature>
<evidence type="ECO:0000256" key="4">
    <source>
        <dbReference type="ARBA" id="ARBA00038441"/>
    </source>
</evidence>
<feature type="domain" description="Calponin-homology (CH)" evidence="6">
    <location>
        <begin position="37"/>
        <end position="166"/>
    </location>
</feature>
<dbReference type="InterPro" id="IPR001715">
    <property type="entry name" value="CH_dom"/>
</dbReference>
<evidence type="ECO:0000256" key="3">
    <source>
        <dbReference type="ARBA" id="ARBA00023212"/>
    </source>
</evidence>
<feature type="compositionally biased region" description="Low complexity" evidence="5">
    <location>
        <begin position="727"/>
        <end position="766"/>
    </location>
</feature>
<dbReference type="PROSITE" id="PS50021">
    <property type="entry name" value="CH"/>
    <property type="match status" value="1"/>
</dbReference>
<feature type="compositionally biased region" description="Basic and acidic residues" evidence="5">
    <location>
        <begin position="375"/>
        <end position="387"/>
    </location>
</feature>
<keyword evidence="3" id="KW-0206">Cytoskeleton</keyword>
<sequence length="1219" mass="137328">MADPDTEEIVDPYSVKFNTKWEATPIRGFKSNVDYIYAMKEDLAEWFNDMYNLDLTVETFLEKLESGIVLCQHANNVHKAAVEYRRQFAELAARNGLQIPETEIRYKPLAPPGTFMARDNISNFITWCRHSLGVKDVLLFETDDLVLRKNEKSFVLCLLEVARRGAKFGMESPTIIQMEAEIDAEISGGPKSEICVQKKNFDLMSLDELVRDLVNRCTCPVQFRMIEVSQGKYRIGDFNTLIFVRILRSHVMVRVGGGWDTLEHYLDKHDPCRCAGHKAARLHDNLRRQPSPSGSDMRSSRQPRTTQECDQSNNKVHHHFHSTGDVNVQNGDTQRRPSGEKSYRSPRSYRSTSPAPSYGSSSSTPMRRSGSVGRLSDERRTTSEDSYNRPSAYTTNYTHDSGSQSMNSSLGSSLRNGLSDSTEFYSKSNSVTTKPPRAPSPRNVTNNVDNATRRGRSSPVPNLLSPDSSDSEGKRQHYCHSSSLDWNPSVSLNLSPYEVSGNNTLSWTRRNEAARTLPETPARTSGRSSPSPVAAYIRSGRSSPAPSHRSGRQSPSRIENDRAMESPRRVSGRSSPSMVERNRESGRGSPAPIEQELSETVQGRSTGRLSQTSFDRERDRGHARTRSTGRSSPSLFDKERNNQTGRSSPISMQESKTFSGRTSPGPSSRERPVRSSSATRTGSSFVERQRERKEQIANARSSPAPSSSMSRSGRSSPSPVESRRVVRSSSPAPSRSSITSRSSSVPRSSSPAPRPASPSRSSSYSRTAHKQDVNGMTFTISRTDDGNHQVNREGYGEHERFNTAPSTRHSRSVRSQEERQIEPSATSRRAKEREERELQRRRCRSVSPERARRREKEMSRMSESRDKEDKTQYRYRSKTPQPRDLEKRQLSRSHGIEDGIASHERQKSKQRMHESMRRLITGSKTNNDAYDSDDEADDSSNSSDQRRSRVQFNDGLNKSIRHSALRPCSPIPNFHKLEPRFYMPPRADPFQSKRPTKIPKPVFHEKGYKVKHSPSVNNSLSKLRSRASAHQQKQQQQPRARSITRTNNSRSTETERNTQPSSKSEIGQQYTGKYSMHSDKKDTAQQKPESINPVSSGTNAGLNTAFEKDHDAFIEEIMNKYSIFTNGYHDSGFEDSVNHNNTVANNNNVQSPERKHAPINMAPALVTGRSTIVRSTSSSSTISVPEPVRPITPTLERQQRVNFDELGVYDSDSTDTEYF</sequence>
<evidence type="ECO:0000256" key="5">
    <source>
        <dbReference type="SAM" id="MobiDB-lite"/>
    </source>
</evidence>
<dbReference type="Gene3D" id="1.10.418.10">
    <property type="entry name" value="Calponin-like domain"/>
    <property type="match status" value="1"/>
</dbReference>
<feature type="compositionally biased region" description="Polar residues" evidence="5">
    <location>
        <begin position="422"/>
        <end position="433"/>
    </location>
</feature>